<evidence type="ECO:0000256" key="1">
    <source>
        <dbReference type="SAM" id="MobiDB-lite"/>
    </source>
</evidence>
<reference evidence="3" key="1">
    <citation type="submission" date="2014-08" db="EMBL/GenBank/DDBJ databases">
        <authorList>
            <person name="Murali S."/>
            <person name="Richards S."/>
            <person name="Bandaranaike D."/>
            <person name="Bellair M."/>
            <person name="Blankenburg K."/>
            <person name="Chao H."/>
            <person name="Dinh H."/>
            <person name="Doddapaneni H."/>
            <person name="Dugan-Rocha S."/>
            <person name="Elkadiri S."/>
            <person name="Gnanaolivu R."/>
            <person name="Hughes D."/>
            <person name="Lee S."/>
            <person name="Li M."/>
            <person name="Ming W."/>
            <person name="Munidasa M."/>
            <person name="Muniz J."/>
            <person name="Nguyen L."/>
            <person name="Osuji N."/>
            <person name="Pu L.-L."/>
            <person name="Puazo M."/>
            <person name="Skinner E."/>
            <person name="Qu C."/>
            <person name="Quiroz J."/>
            <person name="Raj R."/>
            <person name="Weissenberger G."/>
            <person name="Xin Y."/>
            <person name="Zou X."/>
            <person name="Han Y."/>
            <person name="Worley K."/>
            <person name="Muzny D."/>
            <person name="Gibbs R."/>
        </authorList>
    </citation>
    <scope>NUCLEOTIDE SEQUENCE</scope>
    <source>
        <strain evidence="3">HAZT.00-mixed</strain>
        <tissue evidence="3">Whole organism</tissue>
    </source>
</reference>
<gene>
    <name evidence="3" type="ORF">HAZT_HAZT008397</name>
</gene>
<reference evidence="3" key="3">
    <citation type="submission" date="2019-06" db="EMBL/GenBank/DDBJ databases">
        <authorList>
            <person name="Poynton C."/>
            <person name="Hasenbein S."/>
            <person name="Benoit J.B."/>
            <person name="Sepulveda M.S."/>
            <person name="Poelchau M.F."/>
            <person name="Murali S.C."/>
            <person name="Chen S."/>
            <person name="Glastad K.M."/>
            <person name="Werren J.H."/>
            <person name="Vineis J.H."/>
            <person name="Bowen J.L."/>
            <person name="Friedrich M."/>
            <person name="Jones J."/>
            <person name="Robertson H.M."/>
            <person name="Feyereisen R."/>
            <person name="Mechler-Hickson A."/>
            <person name="Mathers N."/>
            <person name="Lee C.E."/>
            <person name="Colbourne J.K."/>
            <person name="Biales A."/>
            <person name="Johnston J.S."/>
            <person name="Wellborn G.A."/>
            <person name="Rosendale A.J."/>
            <person name="Cridge A.G."/>
            <person name="Munoz-Torres M.C."/>
            <person name="Bain P.A."/>
            <person name="Manny A.R."/>
            <person name="Major K.M."/>
            <person name="Lambert F.N."/>
            <person name="Vulpe C.D."/>
            <person name="Tuck P."/>
            <person name="Blalock B.J."/>
            <person name="Lin Y.-Y."/>
            <person name="Smith M.E."/>
            <person name="Ochoa-Acuna H."/>
            <person name="Chen M.-J.M."/>
            <person name="Childers C.P."/>
            <person name="Qu J."/>
            <person name="Dugan S."/>
            <person name="Lee S.L."/>
            <person name="Chao H."/>
            <person name="Dinh H."/>
            <person name="Han Y."/>
            <person name="Doddapaneni H."/>
            <person name="Worley K.C."/>
            <person name="Muzny D.M."/>
            <person name="Gibbs R.A."/>
            <person name="Richards S."/>
        </authorList>
    </citation>
    <scope>NUCLEOTIDE SEQUENCE</scope>
    <source>
        <strain evidence="3">HAZT.00-mixed</strain>
        <tissue evidence="3">Whole organism</tissue>
    </source>
</reference>
<accession>A0A6A0HCY5</accession>
<feature type="compositionally biased region" description="Acidic residues" evidence="1">
    <location>
        <begin position="137"/>
        <end position="204"/>
    </location>
</feature>
<evidence type="ECO:0000256" key="2">
    <source>
        <dbReference type="SAM" id="Phobius"/>
    </source>
</evidence>
<proteinExistence type="predicted"/>
<protein>
    <submittedName>
        <fullName evidence="3">Uncharacterized protein</fullName>
    </submittedName>
</protein>
<dbReference type="EMBL" id="JQDR03002403">
    <property type="protein sequence ID" value="KAA0203134.1"/>
    <property type="molecule type" value="Genomic_DNA"/>
</dbReference>
<keyword evidence="2" id="KW-1133">Transmembrane helix</keyword>
<reference evidence="3" key="2">
    <citation type="journal article" date="2018" name="Environ. Sci. Technol.">
        <title>The Toxicogenome of Hyalella azteca: A Model for Sediment Ecotoxicology and Evolutionary Toxicology.</title>
        <authorList>
            <person name="Poynton H.C."/>
            <person name="Hasenbein S."/>
            <person name="Benoit J.B."/>
            <person name="Sepulveda M.S."/>
            <person name="Poelchau M.F."/>
            <person name="Hughes D.S.T."/>
            <person name="Murali S.C."/>
            <person name="Chen S."/>
            <person name="Glastad K.M."/>
            <person name="Goodisman M.A.D."/>
            <person name="Werren J.H."/>
            <person name="Vineis J.H."/>
            <person name="Bowen J.L."/>
            <person name="Friedrich M."/>
            <person name="Jones J."/>
            <person name="Robertson H.M."/>
            <person name="Feyereisen R."/>
            <person name="Mechler-Hickson A."/>
            <person name="Mathers N."/>
            <person name="Lee C.E."/>
            <person name="Colbourne J.K."/>
            <person name="Biales A."/>
            <person name="Johnston J.S."/>
            <person name="Wellborn G.A."/>
            <person name="Rosendale A.J."/>
            <person name="Cridge A.G."/>
            <person name="Munoz-Torres M.C."/>
            <person name="Bain P.A."/>
            <person name="Manny A.R."/>
            <person name="Major K.M."/>
            <person name="Lambert F.N."/>
            <person name="Vulpe C.D."/>
            <person name="Tuck P."/>
            <person name="Blalock B.J."/>
            <person name="Lin Y.Y."/>
            <person name="Smith M.E."/>
            <person name="Ochoa-Acuna H."/>
            <person name="Chen M.M."/>
            <person name="Childers C.P."/>
            <person name="Qu J."/>
            <person name="Dugan S."/>
            <person name="Lee S.L."/>
            <person name="Chao H."/>
            <person name="Dinh H."/>
            <person name="Han Y."/>
            <person name="Doddapaneni H."/>
            <person name="Worley K.C."/>
            <person name="Muzny D.M."/>
            <person name="Gibbs R.A."/>
            <person name="Richards S."/>
        </authorList>
    </citation>
    <scope>NUCLEOTIDE SEQUENCE</scope>
    <source>
        <strain evidence="3">HAZT.00-mixed</strain>
        <tissue evidence="3">Whole organism</tissue>
    </source>
</reference>
<keyword evidence="2" id="KW-0812">Transmembrane</keyword>
<keyword evidence="2" id="KW-0472">Membrane</keyword>
<feature type="transmembrane region" description="Helical" evidence="2">
    <location>
        <begin position="238"/>
        <end position="262"/>
    </location>
</feature>
<evidence type="ECO:0000313" key="3">
    <source>
        <dbReference type="EMBL" id="KAA0203134.1"/>
    </source>
</evidence>
<feature type="region of interest" description="Disordered" evidence="1">
    <location>
        <begin position="122"/>
        <end position="212"/>
    </location>
</feature>
<comment type="caution">
    <text evidence="3">The sequence shown here is derived from an EMBL/GenBank/DDBJ whole genome shotgun (WGS) entry which is preliminary data.</text>
</comment>
<dbReference type="AlphaFoldDB" id="A0A6A0HCY5"/>
<organism evidence="3">
    <name type="scientific">Hyalella azteca</name>
    <name type="common">Amphipod</name>
    <dbReference type="NCBI Taxonomy" id="294128"/>
    <lineage>
        <taxon>Eukaryota</taxon>
        <taxon>Metazoa</taxon>
        <taxon>Ecdysozoa</taxon>
        <taxon>Arthropoda</taxon>
        <taxon>Crustacea</taxon>
        <taxon>Multicrustacea</taxon>
        <taxon>Malacostraca</taxon>
        <taxon>Eumalacostraca</taxon>
        <taxon>Peracarida</taxon>
        <taxon>Amphipoda</taxon>
        <taxon>Senticaudata</taxon>
        <taxon>Talitrida</taxon>
        <taxon>Talitroidea</taxon>
        <taxon>Hyalellidae</taxon>
        <taxon>Hyalella</taxon>
    </lineage>
</organism>
<name>A0A6A0HCY5_HYAAZ</name>
<dbReference type="Proteomes" id="UP000711488">
    <property type="component" value="Unassembled WGS sequence"/>
</dbReference>
<sequence length="272" mass="30576">MSLRNYVAELVIELKRKPCEEFCEFDFVEDDSPSQDVNIVDDLTSGLHHPNRDDVHRHVTTLVVHLPAYRDEARSHVTTMVARRSSYRDEVTTNSLSYSDYEAHDELFDENAMNVDTFFHGDRASVEDGGESVVVEDGGESDDGEDGEESDDVEEGEESDDEEDGEESDDVEDGEESDDVEDGEESDDGEDGEESDDEEDGEDTVDGKYGEDTVDAVDNARRHAMFKRKSTRDLLPTLLHFIIFIPSLAYNLGFSLALIAVFKPTRSQRVED</sequence>